<proteinExistence type="predicted"/>
<name>A0A6A6RV94_9PLEO</name>
<evidence type="ECO:0000256" key="2">
    <source>
        <dbReference type="SAM" id="SignalP"/>
    </source>
</evidence>
<feature type="chain" id="PRO_5025607385" evidence="2">
    <location>
        <begin position="21"/>
        <end position="353"/>
    </location>
</feature>
<feature type="region of interest" description="Disordered" evidence="1">
    <location>
        <begin position="202"/>
        <end position="328"/>
    </location>
</feature>
<organism evidence="3 4">
    <name type="scientific">Massarina eburnea CBS 473.64</name>
    <dbReference type="NCBI Taxonomy" id="1395130"/>
    <lineage>
        <taxon>Eukaryota</taxon>
        <taxon>Fungi</taxon>
        <taxon>Dikarya</taxon>
        <taxon>Ascomycota</taxon>
        <taxon>Pezizomycotina</taxon>
        <taxon>Dothideomycetes</taxon>
        <taxon>Pleosporomycetidae</taxon>
        <taxon>Pleosporales</taxon>
        <taxon>Massarineae</taxon>
        <taxon>Massarinaceae</taxon>
        <taxon>Massarina</taxon>
    </lineage>
</organism>
<dbReference type="Proteomes" id="UP000799753">
    <property type="component" value="Unassembled WGS sequence"/>
</dbReference>
<dbReference type="EMBL" id="MU006791">
    <property type="protein sequence ID" value="KAF2637914.1"/>
    <property type="molecule type" value="Genomic_DNA"/>
</dbReference>
<evidence type="ECO:0000313" key="3">
    <source>
        <dbReference type="EMBL" id="KAF2637914.1"/>
    </source>
</evidence>
<feature type="compositionally biased region" description="Low complexity" evidence="1">
    <location>
        <begin position="166"/>
        <end position="175"/>
    </location>
</feature>
<gene>
    <name evidence="3" type="ORF">P280DRAFT_85844</name>
</gene>
<feature type="region of interest" description="Disordered" evidence="1">
    <location>
        <begin position="146"/>
        <end position="178"/>
    </location>
</feature>
<reference evidence="3" key="1">
    <citation type="journal article" date="2020" name="Stud. Mycol.">
        <title>101 Dothideomycetes genomes: a test case for predicting lifestyles and emergence of pathogens.</title>
        <authorList>
            <person name="Haridas S."/>
            <person name="Albert R."/>
            <person name="Binder M."/>
            <person name="Bloem J."/>
            <person name="Labutti K."/>
            <person name="Salamov A."/>
            <person name="Andreopoulos B."/>
            <person name="Baker S."/>
            <person name="Barry K."/>
            <person name="Bills G."/>
            <person name="Bluhm B."/>
            <person name="Cannon C."/>
            <person name="Castanera R."/>
            <person name="Culley D."/>
            <person name="Daum C."/>
            <person name="Ezra D."/>
            <person name="Gonzalez J."/>
            <person name="Henrissat B."/>
            <person name="Kuo A."/>
            <person name="Liang C."/>
            <person name="Lipzen A."/>
            <person name="Lutzoni F."/>
            <person name="Magnuson J."/>
            <person name="Mondo S."/>
            <person name="Nolan M."/>
            <person name="Ohm R."/>
            <person name="Pangilinan J."/>
            <person name="Park H.-J."/>
            <person name="Ramirez L."/>
            <person name="Alfaro M."/>
            <person name="Sun H."/>
            <person name="Tritt A."/>
            <person name="Yoshinaga Y."/>
            <person name="Zwiers L.-H."/>
            <person name="Turgeon B."/>
            <person name="Goodwin S."/>
            <person name="Spatafora J."/>
            <person name="Crous P."/>
            <person name="Grigoriev I."/>
        </authorList>
    </citation>
    <scope>NUCLEOTIDE SEQUENCE</scope>
    <source>
        <strain evidence="3">CBS 473.64</strain>
    </source>
</reference>
<evidence type="ECO:0000313" key="4">
    <source>
        <dbReference type="Proteomes" id="UP000799753"/>
    </source>
</evidence>
<dbReference type="AlphaFoldDB" id="A0A6A6RV94"/>
<sequence length="353" mass="37882">MRSNTVFHTLLFYLACRVHALPSSSSPDLAQRDNPRCGISLIAMSSSTDLLDSPSCNQLGKKKTLPEIYKEYKIEREECECRFYREKADCEKNELVVVQDKGKQNKKTFKEHKEDKDKKPTLEFFPKPTFETWNIKWYRCSSQIPKPWEKPQSSSPSPSPTPTSTPTPSRTTASSVAMSSVIADTTTAHELSSIFSAALSSSSTAPPSAAKSQSSSPAPSSRSLASDPISVSASSTSLTLSTPSPSSNLHSTSPASSSASSTLNSASPATPSPTTASKDANYKYPYPNSHPTSIASGLALSESNPTSSGKPSTPNNDAKNQYPYPSSQATRQARGHIVSVGSAVVFLLVGVWM</sequence>
<accession>A0A6A6RV94</accession>
<feature type="compositionally biased region" description="Polar residues" evidence="1">
    <location>
        <begin position="289"/>
        <end position="328"/>
    </location>
</feature>
<protein>
    <submittedName>
        <fullName evidence="3">Uncharacterized protein</fullName>
    </submittedName>
</protein>
<feature type="signal peptide" evidence="2">
    <location>
        <begin position="1"/>
        <end position="20"/>
    </location>
</feature>
<keyword evidence="4" id="KW-1185">Reference proteome</keyword>
<feature type="compositionally biased region" description="Low complexity" evidence="1">
    <location>
        <begin position="202"/>
        <end position="277"/>
    </location>
</feature>
<evidence type="ECO:0000256" key="1">
    <source>
        <dbReference type="SAM" id="MobiDB-lite"/>
    </source>
</evidence>
<keyword evidence="2" id="KW-0732">Signal</keyword>